<keyword evidence="1 7" id="KW-0831">Ubiquinone biosynthesis</keyword>
<keyword evidence="9" id="KW-0830">Ubiquinone</keyword>
<dbReference type="RefSeq" id="XP_003738878.1">
    <property type="nucleotide sequence ID" value="XM_003738830.2"/>
</dbReference>
<evidence type="ECO:0000313" key="9">
    <source>
        <dbReference type="RefSeq" id="XP_003738878.1"/>
    </source>
</evidence>
<feature type="binding site" evidence="7">
    <location>
        <position position="189"/>
    </location>
    <ligand>
        <name>Zn(2+)</name>
        <dbReference type="ChEBI" id="CHEBI:29105"/>
    </ligand>
</feature>
<proteinExistence type="inferred from homology"/>
<evidence type="ECO:0000256" key="7">
    <source>
        <dbReference type="HAMAP-Rule" id="MF_03111"/>
    </source>
</evidence>
<dbReference type="Proteomes" id="UP000694867">
    <property type="component" value="Unplaced"/>
</dbReference>
<comment type="cofactor">
    <cofactor evidence="7">
        <name>Zn(2+)</name>
        <dbReference type="ChEBI" id="CHEBI:29105"/>
    </cofactor>
</comment>
<evidence type="ECO:0000256" key="4">
    <source>
        <dbReference type="ARBA" id="ARBA00023128"/>
    </source>
</evidence>
<dbReference type="GO" id="GO:0120539">
    <property type="term" value="F:4-hydroxy-3-methoxy-5-polyprenylbenzoate decarboxylase activity"/>
    <property type="evidence" value="ECO:0007669"/>
    <property type="project" value="UniProtKB-EC"/>
</dbReference>
<dbReference type="PANTHER" id="PTHR12922">
    <property type="entry name" value="UBIQUINONE BIOSYNTHESIS PROTEIN"/>
    <property type="match status" value="1"/>
</dbReference>
<keyword evidence="4 7" id="KW-0496">Mitochondrion</keyword>
<dbReference type="AlphaFoldDB" id="A0AAJ6QNP5"/>
<dbReference type="GeneID" id="100899110"/>
<dbReference type="EC" id="4.1.1.130" evidence="7"/>
<evidence type="ECO:0000256" key="1">
    <source>
        <dbReference type="ARBA" id="ARBA00022688"/>
    </source>
</evidence>
<dbReference type="InterPro" id="IPR007715">
    <property type="entry name" value="Coq4"/>
</dbReference>
<dbReference type="HAMAP" id="MF_03111">
    <property type="entry name" value="Coq4"/>
    <property type="match status" value="1"/>
</dbReference>
<keyword evidence="6 7" id="KW-0456">Lyase</keyword>
<evidence type="ECO:0000256" key="3">
    <source>
        <dbReference type="ARBA" id="ARBA00022833"/>
    </source>
</evidence>
<name>A0AAJ6QNP5_9ACAR</name>
<comment type="similarity">
    <text evidence="7">Belongs to the COQ4 family.</text>
</comment>
<comment type="pathway">
    <text evidence="7">Cofactor biosynthesis; ubiquinone biosynthesis.</text>
</comment>
<keyword evidence="5 7" id="KW-0472">Membrane</keyword>
<dbReference type="GO" id="GO:0008270">
    <property type="term" value="F:zinc ion binding"/>
    <property type="evidence" value="ECO:0007669"/>
    <property type="project" value="UniProtKB-UniRule"/>
</dbReference>
<keyword evidence="3 7" id="KW-0862">Zinc</keyword>
<evidence type="ECO:0000313" key="8">
    <source>
        <dbReference type="Proteomes" id="UP000694867"/>
    </source>
</evidence>
<gene>
    <name evidence="9" type="primary">LOC100899110</name>
</gene>
<evidence type="ECO:0000256" key="5">
    <source>
        <dbReference type="ARBA" id="ARBA00023136"/>
    </source>
</evidence>
<dbReference type="GO" id="GO:0031314">
    <property type="term" value="C:extrinsic component of mitochondrial inner membrane"/>
    <property type="evidence" value="ECO:0007669"/>
    <property type="project" value="UniProtKB-UniRule"/>
</dbReference>
<dbReference type="InterPro" id="IPR027540">
    <property type="entry name" value="Coq4_euk"/>
</dbReference>
<evidence type="ECO:0000256" key="6">
    <source>
        <dbReference type="ARBA" id="ARBA00023239"/>
    </source>
</evidence>
<reference evidence="9" key="1">
    <citation type="submission" date="2025-08" db="UniProtKB">
        <authorList>
            <consortium name="RefSeq"/>
        </authorList>
    </citation>
    <scope>IDENTIFICATION</scope>
</reference>
<feature type="binding site" evidence="7">
    <location>
        <position position="192"/>
    </location>
    <ligand>
        <name>Zn(2+)</name>
        <dbReference type="ChEBI" id="CHEBI:29105"/>
    </ligand>
</feature>
<comment type="subunit">
    <text evidence="7">Component of a multi-subunit COQ enzyme complex.</text>
</comment>
<comment type="function">
    <text evidence="7">Lyase that catalyzes the C1-decarboxylation of 4-hydroxy-3-methoxy-5-(all-trans-polyprenyl)benzoic acid into 2-methoxy-6-(all-trans-polyprenyl)phenol during ubiquinone biosynthesis.</text>
</comment>
<accession>A0AAJ6QNP5</accession>
<comment type="subcellular location">
    <subcellularLocation>
        <location evidence="7">Mitochondrion inner membrane</location>
        <topology evidence="7">Peripheral membrane protein</topology>
        <orientation evidence="7">Matrix side</orientation>
    </subcellularLocation>
</comment>
<evidence type="ECO:0000256" key="2">
    <source>
        <dbReference type="ARBA" id="ARBA00022792"/>
    </source>
</evidence>
<dbReference type="KEGG" id="goe:100899110"/>
<dbReference type="PANTHER" id="PTHR12922:SF7">
    <property type="entry name" value="UBIQUINONE BIOSYNTHESIS PROTEIN COQ4 HOMOLOG, MITOCHONDRIAL"/>
    <property type="match status" value="1"/>
</dbReference>
<keyword evidence="8" id="KW-1185">Reference proteome</keyword>
<comment type="catalytic activity">
    <reaction evidence="7">
        <text>a 4-hydroxy-3-methoxy-5-(all-trans-polyprenyl)benzoate + H(+) = a 2-methoxy-6-(all-trans-polyprenyl)phenol + CO2</text>
        <dbReference type="Rhea" id="RHEA:81179"/>
        <dbReference type="Rhea" id="RHEA-COMP:9551"/>
        <dbReference type="Rhea" id="RHEA-COMP:10931"/>
        <dbReference type="ChEBI" id="CHEBI:15378"/>
        <dbReference type="ChEBI" id="CHEBI:16526"/>
        <dbReference type="ChEBI" id="CHEBI:62731"/>
        <dbReference type="ChEBI" id="CHEBI:84443"/>
        <dbReference type="EC" id="4.1.1.130"/>
    </reaction>
</comment>
<keyword evidence="2 7" id="KW-0999">Mitochondrion inner membrane</keyword>
<dbReference type="Pfam" id="PF05019">
    <property type="entry name" value="Coq4"/>
    <property type="match status" value="1"/>
</dbReference>
<keyword evidence="7" id="KW-0479">Metal-binding</keyword>
<organism evidence="8 9">
    <name type="scientific">Galendromus occidentalis</name>
    <name type="common">western predatory mite</name>
    <dbReference type="NCBI Taxonomy" id="34638"/>
    <lineage>
        <taxon>Eukaryota</taxon>
        <taxon>Metazoa</taxon>
        <taxon>Ecdysozoa</taxon>
        <taxon>Arthropoda</taxon>
        <taxon>Chelicerata</taxon>
        <taxon>Arachnida</taxon>
        <taxon>Acari</taxon>
        <taxon>Parasitiformes</taxon>
        <taxon>Mesostigmata</taxon>
        <taxon>Gamasina</taxon>
        <taxon>Phytoseioidea</taxon>
        <taxon>Phytoseiidae</taxon>
        <taxon>Typhlodrominae</taxon>
        <taxon>Galendromus</taxon>
    </lineage>
</organism>
<feature type="binding site" evidence="7">
    <location>
        <position position="204"/>
    </location>
    <ligand>
        <name>Zn(2+)</name>
        <dbReference type="ChEBI" id="CHEBI:29105"/>
    </ligand>
</feature>
<feature type="binding site" evidence="7">
    <location>
        <position position="188"/>
    </location>
    <ligand>
        <name>Zn(2+)</name>
        <dbReference type="ChEBI" id="CHEBI:29105"/>
    </ligand>
</feature>
<sequence length="287" mass="33166">MASLLLRSGRPRAVGIRNQAIVRLPRARMATKQFEHLDVDESQDKNLKWQEYEYEEETTGPLYAEHYPTSAFQKSLLAMGSSIMSLSDVYRADMIACFGEVTGQCAFQHMQAQMESSDEGRRVLNDRPRINTKTVDYPKLLESPRNTLGFVYANFMKTYGLSADDRPPVHFVDDLNLAYVAQRYREVHDLFHVLLDMPTTMLGEVTVKWVEAFQTRLPMAATGGLFGAIRLKPKHRQLYVTTYLPWALKTGFESKPFMPLYFEERWDQDITDLRRELQIPILDLKQA</sequence>
<dbReference type="CTD" id="51117"/>
<protein>
    <recommendedName>
        <fullName evidence="7">Ubiquinone biosynthesis protein COQ4 homolog, mitochondrial</fullName>
    </recommendedName>
    <alternativeName>
        <fullName evidence="7">4-hydroxy-3-methoxy-5-polyprenylbenzoate decarboxylase</fullName>
        <ecNumber evidence="7">4.1.1.130</ecNumber>
    </alternativeName>
    <alternativeName>
        <fullName evidence="7">Coenzyme Q biosynthesis protein 4 homolog</fullName>
    </alternativeName>
</protein>